<dbReference type="SUPFAM" id="SSF140566">
    <property type="entry name" value="FlgN-like"/>
    <property type="match status" value="1"/>
</dbReference>
<gene>
    <name evidence="4" type="ORF">O1D97_05860</name>
</gene>
<evidence type="ECO:0000256" key="2">
    <source>
        <dbReference type="ARBA" id="ARBA00007703"/>
    </source>
</evidence>
<dbReference type="Pfam" id="PF05130">
    <property type="entry name" value="FlgN"/>
    <property type="match status" value="1"/>
</dbReference>
<comment type="similarity">
    <text evidence="2">Belongs to the FlgN family.</text>
</comment>
<evidence type="ECO:0000256" key="1">
    <source>
        <dbReference type="ARBA" id="ARBA00002397"/>
    </source>
</evidence>
<keyword evidence="5" id="KW-1185">Reference proteome</keyword>
<proteinExistence type="inferred from homology"/>
<sequence>MVPVEPIFARNKELLDSLSTLLDSERDALAQLSPEKILEISEQKQSILDELDSLNIKRHSLLLKFGIIDQKKAEEGQFKAWLQTQLENPRLNDLVLECEILLESCKVKNQSNEQILYIAQKRNKSLLEILKGTDKKSRVYTATGGTKPVSSKHTIGRA</sequence>
<keyword evidence="3" id="KW-1005">Bacterial flagellum biogenesis</keyword>
<evidence type="ECO:0000256" key="3">
    <source>
        <dbReference type="ARBA" id="ARBA00022795"/>
    </source>
</evidence>
<dbReference type="InterPro" id="IPR007809">
    <property type="entry name" value="FlgN-like"/>
</dbReference>
<comment type="function">
    <text evidence="1">Required for the efficient initiation of filament assembly.</text>
</comment>
<dbReference type="EMBL" id="JAPUBN010000011">
    <property type="protein sequence ID" value="MCZ2721185.1"/>
    <property type="molecule type" value="Genomic_DNA"/>
</dbReference>
<dbReference type="InterPro" id="IPR036679">
    <property type="entry name" value="FlgN-like_sf"/>
</dbReference>
<reference evidence="4" key="1">
    <citation type="submission" date="2022-12" db="EMBL/GenBank/DDBJ databases">
        <title>Marinomonas 15G1-11 sp. nov, isolated from marine algae.</title>
        <authorList>
            <person name="Butt M."/>
            <person name="Choi D.G."/>
            <person name="Kim J.M."/>
            <person name="Lee J.K."/>
            <person name="Baek J.H."/>
            <person name="Jeon C.O."/>
        </authorList>
    </citation>
    <scope>NUCLEOTIDE SEQUENCE</scope>
    <source>
        <strain evidence="4">15G1-11</strain>
    </source>
</reference>
<keyword evidence="4" id="KW-0969">Cilium</keyword>
<protein>
    <submittedName>
        <fullName evidence="4">Flagellar protein FlgN</fullName>
    </submittedName>
</protein>
<name>A0ABT4JSF7_9GAMM</name>
<dbReference type="RefSeq" id="WP_269123738.1">
    <property type="nucleotide sequence ID" value="NZ_JAPUBN010000011.1"/>
</dbReference>
<keyword evidence="4" id="KW-0966">Cell projection</keyword>
<evidence type="ECO:0000313" key="5">
    <source>
        <dbReference type="Proteomes" id="UP001149719"/>
    </source>
</evidence>
<comment type="caution">
    <text evidence="4">The sequence shown here is derived from an EMBL/GenBank/DDBJ whole genome shotgun (WGS) entry which is preliminary data.</text>
</comment>
<evidence type="ECO:0000313" key="4">
    <source>
        <dbReference type="EMBL" id="MCZ2721185.1"/>
    </source>
</evidence>
<dbReference type="Gene3D" id="1.20.58.300">
    <property type="entry name" value="FlgN-like"/>
    <property type="match status" value="1"/>
</dbReference>
<accession>A0ABT4JSF7</accession>
<organism evidence="4 5">
    <name type="scientific">Marinomonas phaeophyticola</name>
    <dbReference type="NCBI Taxonomy" id="3004091"/>
    <lineage>
        <taxon>Bacteria</taxon>
        <taxon>Pseudomonadati</taxon>
        <taxon>Pseudomonadota</taxon>
        <taxon>Gammaproteobacteria</taxon>
        <taxon>Oceanospirillales</taxon>
        <taxon>Oceanospirillaceae</taxon>
        <taxon>Marinomonas</taxon>
    </lineage>
</organism>
<keyword evidence="4" id="KW-0282">Flagellum</keyword>
<dbReference type="Proteomes" id="UP001149719">
    <property type="component" value="Unassembled WGS sequence"/>
</dbReference>